<proteinExistence type="inferred from homology"/>
<keyword evidence="5" id="KW-0560">Oxidoreductase</keyword>
<reference evidence="9" key="2">
    <citation type="submission" date="2015-01" db="EMBL/GenBank/DDBJ databases">
        <title>Evolutionary Origins and Diversification of the Mycorrhizal Mutualists.</title>
        <authorList>
            <consortium name="DOE Joint Genome Institute"/>
            <consortium name="Mycorrhizal Genomics Consortium"/>
            <person name="Kohler A."/>
            <person name="Kuo A."/>
            <person name="Nagy L.G."/>
            <person name="Floudas D."/>
            <person name="Copeland A."/>
            <person name="Barry K.W."/>
            <person name="Cichocki N."/>
            <person name="Veneault-Fourrey C."/>
            <person name="LaButti K."/>
            <person name="Lindquist E.A."/>
            <person name="Lipzen A."/>
            <person name="Lundell T."/>
            <person name="Morin E."/>
            <person name="Murat C."/>
            <person name="Riley R."/>
            <person name="Ohm R."/>
            <person name="Sun H."/>
            <person name="Tunlid A."/>
            <person name="Henrissat B."/>
            <person name="Grigoriev I.V."/>
            <person name="Hibbett D.S."/>
            <person name="Martin F."/>
        </authorList>
    </citation>
    <scope>NUCLEOTIDE SEQUENCE [LARGE SCALE GENOMIC DNA]</scope>
    <source>
        <strain evidence="9">ATCC 200175</strain>
    </source>
</reference>
<dbReference type="GO" id="GO:0004497">
    <property type="term" value="F:monooxygenase activity"/>
    <property type="evidence" value="ECO:0007669"/>
    <property type="project" value="UniProtKB-KW"/>
</dbReference>
<dbReference type="OrthoDB" id="2692099at2759"/>
<dbReference type="InterPro" id="IPR050364">
    <property type="entry name" value="Cytochrome_P450_fung"/>
</dbReference>
<accession>A0A0C9TGD9</accession>
<evidence type="ECO:0000256" key="7">
    <source>
        <dbReference type="ARBA" id="ARBA00023033"/>
    </source>
</evidence>
<keyword evidence="6" id="KW-0408">Iron</keyword>
<dbReference type="EMBL" id="KN819428">
    <property type="protein sequence ID" value="KIJ09883.1"/>
    <property type="molecule type" value="Genomic_DNA"/>
</dbReference>
<comment type="similarity">
    <text evidence="2">Belongs to the cytochrome P450 family.</text>
</comment>
<dbReference type="InterPro" id="IPR001128">
    <property type="entry name" value="Cyt_P450"/>
</dbReference>
<dbReference type="SUPFAM" id="SSF48264">
    <property type="entry name" value="Cytochrome P450"/>
    <property type="match status" value="1"/>
</dbReference>
<dbReference type="GO" id="GO:0005506">
    <property type="term" value="F:iron ion binding"/>
    <property type="evidence" value="ECO:0007669"/>
    <property type="project" value="InterPro"/>
</dbReference>
<protein>
    <recommendedName>
        <fullName evidence="10">Cytochrome P450</fullName>
    </recommendedName>
</protein>
<dbReference type="InterPro" id="IPR036396">
    <property type="entry name" value="Cyt_P450_sf"/>
</dbReference>
<dbReference type="GO" id="GO:0016705">
    <property type="term" value="F:oxidoreductase activity, acting on paired donors, with incorporation or reduction of molecular oxygen"/>
    <property type="evidence" value="ECO:0007669"/>
    <property type="project" value="InterPro"/>
</dbReference>
<evidence type="ECO:0000256" key="6">
    <source>
        <dbReference type="ARBA" id="ARBA00023004"/>
    </source>
</evidence>
<dbReference type="PANTHER" id="PTHR46300:SF5">
    <property type="entry name" value="CYTOCHROME P450"/>
    <property type="match status" value="1"/>
</dbReference>
<comment type="cofactor">
    <cofactor evidence="1">
        <name>heme</name>
        <dbReference type="ChEBI" id="CHEBI:30413"/>
    </cofactor>
</comment>
<sequence>RKGSPLPPGPTPFPLLGNAFAINIEEPWKTYIEWKATYGDVLYARLLNQEFDILNSQGDAVELLEKRPQNYSDRPFIATIEPYGIGFKFAFGRYGDRWRLCQRIFHQRFRVP</sequence>
<evidence type="ECO:0000256" key="4">
    <source>
        <dbReference type="ARBA" id="ARBA00022723"/>
    </source>
</evidence>
<gene>
    <name evidence="8" type="ORF">PAXINDRAFT_86822</name>
</gene>
<evidence type="ECO:0000313" key="8">
    <source>
        <dbReference type="EMBL" id="KIJ09883.1"/>
    </source>
</evidence>
<reference evidence="8 9" key="1">
    <citation type="submission" date="2014-06" db="EMBL/GenBank/DDBJ databases">
        <authorList>
            <consortium name="DOE Joint Genome Institute"/>
            <person name="Kuo A."/>
            <person name="Kohler A."/>
            <person name="Nagy L.G."/>
            <person name="Floudas D."/>
            <person name="Copeland A."/>
            <person name="Barry K.W."/>
            <person name="Cichocki N."/>
            <person name="Veneault-Fourrey C."/>
            <person name="LaButti K."/>
            <person name="Lindquist E.A."/>
            <person name="Lipzen A."/>
            <person name="Lundell T."/>
            <person name="Morin E."/>
            <person name="Murat C."/>
            <person name="Sun H."/>
            <person name="Tunlid A."/>
            <person name="Henrissat B."/>
            <person name="Grigoriev I.V."/>
            <person name="Hibbett D.S."/>
            <person name="Martin F."/>
            <person name="Nordberg H.P."/>
            <person name="Cantor M.N."/>
            <person name="Hua S.X."/>
        </authorList>
    </citation>
    <scope>NUCLEOTIDE SEQUENCE [LARGE SCALE GENOMIC DNA]</scope>
    <source>
        <strain evidence="8 9">ATCC 200175</strain>
    </source>
</reference>
<evidence type="ECO:0000256" key="5">
    <source>
        <dbReference type="ARBA" id="ARBA00023002"/>
    </source>
</evidence>
<feature type="non-terminal residue" evidence="8">
    <location>
        <position position="112"/>
    </location>
</feature>
<keyword evidence="7" id="KW-0503">Monooxygenase</keyword>
<keyword evidence="3" id="KW-0349">Heme</keyword>
<evidence type="ECO:0000256" key="1">
    <source>
        <dbReference type="ARBA" id="ARBA00001971"/>
    </source>
</evidence>
<dbReference type="HOGENOM" id="CLU_001570_2_2_1"/>
<evidence type="ECO:0008006" key="10">
    <source>
        <dbReference type="Google" id="ProtNLM"/>
    </source>
</evidence>
<name>A0A0C9TGD9_PAXIN</name>
<organism evidence="8 9">
    <name type="scientific">Paxillus involutus ATCC 200175</name>
    <dbReference type="NCBI Taxonomy" id="664439"/>
    <lineage>
        <taxon>Eukaryota</taxon>
        <taxon>Fungi</taxon>
        <taxon>Dikarya</taxon>
        <taxon>Basidiomycota</taxon>
        <taxon>Agaricomycotina</taxon>
        <taxon>Agaricomycetes</taxon>
        <taxon>Agaricomycetidae</taxon>
        <taxon>Boletales</taxon>
        <taxon>Paxilineae</taxon>
        <taxon>Paxillaceae</taxon>
        <taxon>Paxillus</taxon>
    </lineage>
</organism>
<keyword evidence="9" id="KW-1185">Reference proteome</keyword>
<dbReference type="Proteomes" id="UP000053647">
    <property type="component" value="Unassembled WGS sequence"/>
</dbReference>
<keyword evidence="4" id="KW-0479">Metal-binding</keyword>
<dbReference type="AlphaFoldDB" id="A0A0C9TGD9"/>
<evidence type="ECO:0000256" key="3">
    <source>
        <dbReference type="ARBA" id="ARBA00022617"/>
    </source>
</evidence>
<dbReference type="PANTHER" id="PTHR46300">
    <property type="entry name" value="P450, PUTATIVE (EUROFUNG)-RELATED-RELATED"/>
    <property type="match status" value="1"/>
</dbReference>
<dbReference type="Gene3D" id="1.10.630.10">
    <property type="entry name" value="Cytochrome P450"/>
    <property type="match status" value="1"/>
</dbReference>
<dbReference type="GO" id="GO:0020037">
    <property type="term" value="F:heme binding"/>
    <property type="evidence" value="ECO:0007669"/>
    <property type="project" value="InterPro"/>
</dbReference>
<dbReference type="Pfam" id="PF00067">
    <property type="entry name" value="p450"/>
    <property type="match status" value="1"/>
</dbReference>
<evidence type="ECO:0000313" key="9">
    <source>
        <dbReference type="Proteomes" id="UP000053647"/>
    </source>
</evidence>
<feature type="non-terminal residue" evidence="8">
    <location>
        <position position="1"/>
    </location>
</feature>
<evidence type="ECO:0000256" key="2">
    <source>
        <dbReference type="ARBA" id="ARBA00010617"/>
    </source>
</evidence>